<feature type="region of interest" description="Disordered" evidence="1">
    <location>
        <begin position="1"/>
        <end position="83"/>
    </location>
</feature>
<sequence length="83" mass="8414">MSSFQYGAVHEGVSITPSSEMNSEITSRPMSVLLGVRGRRERPAVREGARGAQGEGLRGVEEVQGHGGAGAGFTPAGVSGGGM</sequence>
<protein>
    <submittedName>
        <fullName evidence="2">Uncharacterized protein</fullName>
    </submittedName>
</protein>
<dbReference type="Proteomes" id="UP000644548">
    <property type="component" value="Unassembled WGS sequence"/>
</dbReference>
<accession>A0ABQ2S7C0</accession>
<evidence type="ECO:0000256" key="1">
    <source>
        <dbReference type="SAM" id="MobiDB-lite"/>
    </source>
</evidence>
<comment type="caution">
    <text evidence="2">The sequence shown here is derived from an EMBL/GenBank/DDBJ whole genome shotgun (WGS) entry which is preliminary data.</text>
</comment>
<dbReference type="EMBL" id="BMQN01000005">
    <property type="protein sequence ID" value="GGR96532.1"/>
    <property type="molecule type" value="Genomic_DNA"/>
</dbReference>
<keyword evidence="3" id="KW-1185">Reference proteome</keyword>
<reference evidence="3" key="1">
    <citation type="journal article" date="2019" name="Int. J. Syst. Evol. Microbiol.">
        <title>The Global Catalogue of Microorganisms (GCM) 10K type strain sequencing project: providing services to taxonomists for standard genome sequencing and annotation.</title>
        <authorList>
            <consortium name="The Broad Institute Genomics Platform"/>
            <consortium name="The Broad Institute Genome Sequencing Center for Infectious Disease"/>
            <person name="Wu L."/>
            <person name="Ma J."/>
        </authorList>
    </citation>
    <scope>NUCLEOTIDE SEQUENCE [LARGE SCALE GENOMIC DNA]</scope>
    <source>
        <strain evidence="3">JCM 31405</strain>
    </source>
</reference>
<name>A0ABQ2S7C0_9DEIO</name>
<proteinExistence type="predicted"/>
<evidence type="ECO:0000313" key="3">
    <source>
        <dbReference type="Proteomes" id="UP000644548"/>
    </source>
</evidence>
<organism evidence="2 3">
    <name type="scientific">Deinococcus sedimenti</name>
    <dbReference type="NCBI Taxonomy" id="1867090"/>
    <lineage>
        <taxon>Bacteria</taxon>
        <taxon>Thermotogati</taxon>
        <taxon>Deinococcota</taxon>
        <taxon>Deinococci</taxon>
        <taxon>Deinococcales</taxon>
        <taxon>Deinococcaceae</taxon>
        <taxon>Deinococcus</taxon>
    </lineage>
</organism>
<gene>
    <name evidence="2" type="ORF">GCM10008960_24250</name>
</gene>
<evidence type="ECO:0000313" key="2">
    <source>
        <dbReference type="EMBL" id="GGR96532.1"/>
    </source>
</evidence>
<feature type="compositionally biased region" description="Polar residues" evidence="1">
    <location>
        <begin position="15"/>
        <end position="29"/>
    </location>
</feature>